<dbReference type="InterPro" id="IPR036691">
    <property type="entry name" value="Endo/exonu/phosph_ase_sf"/>
</dbReference>
<evidence type="ECO:0000256" key="8">
    <source>
        <dbReference type="ARBA" id="ARBA00023204"/>
    </source>
</evidence>
<keyword evidence="5" id="KW-0227">DNA damage</keyword>
<feature type="transmembrane region" description="Helical" evidence="9">
    <location>
        <begin position="44"/>
        <end position="70"/>
    </location>
</feature>
<keyword evidence="9" id="KW-1133">Transmembrane helix</keyword>
<dbReference type="InterPro" id="IPR020847">
    <property type="entry name" value="AP_endonuclease_F1_BS"/>
</dbReference>
<accession>A0A6M5YXC2</accession>
<evidence type="ECO:0000259" key="10">
    <source>
        <dbReference type="Pfam" id="PF03372"/>
    </source>
</evidence>
<organism evidence="11 12">
    <name type="scientific">Frigoriglobus tundricola</name>
    <dbReference type="NCBI Taxonomy" id="2774151"/>
    <lineage>
        <taxon>Bacteria</taxon>
        <taxon>Pseudomonadati</taxon>
        <taxon>Planctomycetota</taxon>
        <taxon>Planctomycetia</taxon>
        <taxon>Gemmatales</taxon>
        <taxon>Gemmataceae</taxon>
        <taxon>Frigoriglobus</taxon>
    </lineage>
</organism>
<evidence type="ECO:0000256" key="9">
    <source>
        <dbReference type="SAM" id="Phobius"/>
    </source>
</evidence>
<dbReference type="Gene3D" id="3.60.10.10">
    <property type="entry name" value="Endonuclease/exonuclease/phosphatase"/>
    <property type="match status" value="1"/>
</dbReference>
<dbReference type="GO" id="GO:0004519">
    <property type="term" value="F:endonuclease activity"/>
    <property type="evidence" value="ECO:0007669"/>
    <property type="project" value="InterPro"/>
</dbReference>
<dbReference type="PANTHER" id="PTHR15822:SF4">
    <property type="entry name" value="TYROSYL-DNA PHOSPHODIESTERASE 2"/>
    <property type="match status" value="1"/>
</dbReference>
<dbReference type="GO" id="GO:0046872">
    <property type="term" value="F:metal ion binding"/>
    <property type="evidence" value="ECO:0007669"/>
    <property type="project" value="UniProtKB-KW"/>
</dbReference>
<dbReference type="Proteomes" id="UP000503447">
    <property type="component" value="Chromosome"/>
</dbReference>
<name>A0A6M5YXC2_9BACT</name>
<dbReference type="InterPro" id="IPR005135">
    <property type="entry name" value="Endo/exonuclease/phosphatase"/>
</dbReference>
<feature type="domain" description="Endonuclease/exonuclease/phosphatase" evidence="10">
    <location>
        <begin position="110"/>
        <end position="336"/>
    </location>
</feature>
<dbReference type="GO" id="GO:0003677">
    <property type="term" value="F:DNA binding"/>
    <property type="evidence" value="ECO:0007669"/>
    <property type="project" value="InterPro"/>
</dbReference>
<dbReference type="GO" id="GO:0016787">
    <property type="term" value="F:hydrolase activity"/>
    <property type="evidence" value="ECO:0007669"/>
    <property type="project" value="UniProtKB-KW"/>
</dbReference>
<dbReference type="PANTHER" id="PTHR15822">
    <property type="entry name" value="TRAF AND TNF RECEPTOR-ASSOCIATED PROTEIN"/>
    <property type="match status" value="1"/>
</dbReference>
<evidence type="ECO:0000313" key="12">
    <source>
        <dbReference type="Proteomes" id="UP000503447"/>
    </source>
</evidence>
<keyword evidence="4" id="KW-0479">Metal-binding</keyword>
<keyword evidence="12" id="KW-1185">Reference proteome</keyword>
<feature type="transmembrane region" description="Helical" evidence="9">
    <location>
        <begin position="77"/>
        <end position="97"/>
    </location>
</feature>
<reference evidence="12" key="1">
    <citation type="submission" date="2020-05" db="EMBL/GenBank/DDBJ databases">
        <title>Frigoriglobus tundricola gen. nov., sp. nov., a psychrotolerant cellulolytic planctomycete of the family Gemmataceae with two divergent copies of 16S rRNA gene.</title>
        <authorList>
            <person name="Kulichevskaya I.S."/>
            <person name="Ivanova A.A."/>
            <person name="Naumoff D.G."/>
            <person name="Beletsky A.V."/>
            <person name="Rijpstra W.I.C."/>
            <person name="Sinninghe Damste J.S."/>
            <person name="Mardanov A.V."/>
            <person name="Ravin N.V."/>
            <person name="Dedysh S.N."/>
        </authorList>
    </citation>
    <scope>NUCLEOTIDE SEQUENCE [LARGE SCALE GENOMIC DNA]</scope>
    <source>
        <strain evidence="12">PL17</strain>
    </source>
</reference>
<dbReference type="EMBL" id="CP053452">
    <property type="protein sequence ID" value="QJW98036.1"/>
    <property type="molecule type" value="Genomic_DNA"/>
</dbReference>
<protein>
    <recommendedName>
        <fullName evidence="10">Endonuclease/exonuclease/phosphatase domain-containing protein</fullName>
    </recommendedName>
</protein>
<dbReference type="Pfam" id="PF03372">
    <property type="entry name" value="Exo_endo_phos"/>
    <property type="match status" value="1"/>
</dbReference>
<feature type="transmembrane region" description="Helical" evidence="9">
    <location>
        <begin position="18"/>
        <end position="38"/>
    </location>
</feature>
<evidence type="ECO:0000313" key="11">
    <source>
        <dbReference type="EMBL" id="QJW98036.1"/>
    </source>
</evidence>
<dbReference type="RefSeq" id="WP_171473301.1">
    <property type="nucleotide sequence ID" value="NZ_CP053452.2"/>
</dbReference>
<dbReference type="AlphaFoldDB" id="A0A6M5YXC2"/>
<keyword evidence="9" id="KW-0812">Transmembrane</keyword>
<comment type="cofactor">
    <cofactor evidence="1">
        <name>Mn(2+)</name>
        <dbReference type="ChEBI" id="CHEBI:29035"/>
    </cofactor>
</comment>
<keyword evidence="3" id="KW-0540">Nuclease</keyword>
<dbReference type="KEGG" id="ftj:FTUN_5616"/>
<evidence type="ECO:0000256" key="5">
    <source>
        <dbReference type="ARBA" id="ARBA00022763"/>
    </source>
</evidence>
<evidence type="ECO:0000256" key="4">
    <source>
        <dbReference type="ARBA" id="ARBA00022723"/>
    </source>
</evidence>
<evidence type="ECO:0000256" key="2">
    <source>
        <dbReference type="ARBA" id="ARBA00001946"/>
    </source>
</evidence>
<evidence type="ECO:0000256" key="7">
    <source>
        <dbReference type="ARBA" id="ARBA00022842"/>
    </source>
</evidence>
<proteinExistence type="predicted"/>
<dbReference type="SUPFAM" id="SSF56219">
    <property type="entry name" value="DNase I-like"/>
    <property type="match status" value="1"/>
</dbReference>
<keyword evidence="8" id="KW-0234">DNA repair</keyword>
<dbReference type="GO" id="GO:0006281">
    <property type="term" value="P:DNA repair"/>
    <property type="evidence" value="ECO:0007669"/>
    <property type="project" value="UniProtKB-KW"/>
</dbReference>
<dbReference type="PROSITE" id="PS00726">
    <property type="entry name" value="AP_NUCLEASE_F1_1"/>
    <property type="match status" value="1"/>
</dbReference>
<evidence type="ECO:0000256" key="6">
    <source>
        <dbReference type="ARBA" id="ARBA00022801"/>
    </source>
</evidence>
<sequence length="351" mass="38489">MDDTARETSRGRLRRTTALLSLAYLVFVIVWRAVVWFADEWWPATVLVFAPGWWLLLPAAVLVPAAALVCRRSLGPLLLAVVLAGAATHFSFPVSALSRSPDGFRVRLLTCNMHYTENLDPVALNQLLDETRPDVVLLQEWKHPNPSGALVLPNGDWHTHQTEQVRSETLESLADKFVLASRFPIRRTAVLGRYSMSPQGAVIRYELETAAGPVTVFNVHLATPRDGLQAVLRAGGDGPAKVQAGSDVRREQSAGVAQAAGTARPVLIAGDLNTPPQSARFRREWNGYTDAFSSAGWGWGHTFFTRNAAVRVDHILTGPGWRCDRCWVGPDVGSPHRPVLADLVWSPSDGR</sequence>
<dbReference type="InterPro" id="IPR051547">
    <property type="entry name" value="TDP2-like"/>
</dbReference>
<keyword evidence="6" id="KW-0378">Hydrolase</keyword>
<keyword evidence="7" id="KW-0460">Magnesium</keyword>
<keyword evidence="9" id="KW-0472">Membrane</keyword>
<evidence type="ECO:0000256" key="3">
    <source>
        <dbReference type="ARBA" id="ARBA00022722"/>
    </source>
</evidence>
<comment type="cofactor">
    <cofactor evidence="2">
        <name>Mg(2+)</name>
        <dbReference type="ChEBI" id="CHEBI:18420"/>
    </cofactor>
</comment>
<gene>
    <name evidence="11" type="ORF">FTUN_5616</name>
</gene>
<evidence type="ECO:0000256" key="1">
    <source>
        <dbReference type="ARBA" id="ARBA00001936"/>
    </source>
</evidence>